<dbReference type="InterPro" id="IPR001915">
    <property type="entry name" value="Peptidase_M48"/>
</dbReference>
<evidence type="ECO:0000256" key="14">
    <source>
        <dbReference type="SAM" id="Phobius"/>
    </source>
</evidence>
<dbReference type="GO" id="GO:0046872">
    <property type="term" value="F:metal ion binding"/>
    <property type="evidence" value="ECO:0007669"/>
    <property type="project" value="UniProtKB-KW"/>
</dbReference>
<keyword evidence="5 13" id="KW-0378">Hydrolase</keyword>
<feature type="transmembrane region" description="Helical" evidence="14">
    <location>
        <begin position="65"/>
        <end position="84"/>
    </location>
</feature>
<gene>
    <name evidence="17" type="ORF">DFQ59_11125</name>
</gene>
<keyword evidence="18" id="KW-1185">Reference proteome</keyword>
<evidence type="ECO:0000313" key="17">
    <source>
        <dbReference type="EMBL" id="RCX26151.1"/>
    </source>
</evidence>
<dbReference type="Pfam" id="PF01435">
    <property type="entry name" value="Peptidase_M48"/>
    <property type="match status" value="1"/>
</dbReference>
<sequence>MNAFTLLFILLVLLEAAIRAWLARRQAGCVARHRAEVPAPFRDHIPLPAHQKAADYTIARMRLGLIDLAVGSLLLVAWTLGGGLELLDRGWRALELGPVATGTGFLLSGVLLMGLLELPLSAWRTFGIEQRFGFNRTTPALFLADALKSALLLLLLGGPLAWLVMAIMHGAGATWWLWVWGVWVAFNLFLAWAFPTFIAPLFNRFRPLADEALRRRIEALLERCGFASRGIFIMDGSRRSSHGNAYFTGLGRSKRVVFFDTLIECLEPAEVEAVLAHELGHFRRRHVLKRMVFSSLLSLAGLALLGWLTQQPGFYTGLGLTQPSPHAALMLFLLVAPLLGLAIQPLAAAVMRRHEFEADDFAAREAGPEPLIRALVKLYRDNASTLTPDPLYSAFHDSHPPAPVRIAHLSSKILG</sequence>
<evidence type="ECO:0000256" key="6">
    <source>
        <dbReference type="ARBA" id="ARBA00022824"/>
    </source>
</evidence>
<dbReference type="PANTHER" id="PTHR10120">
    <property type="entry name" value="CAAX PRENYL PROTEASE 1"/>
    <property type="match status" value="1"/>
</dbReference>
<dbReference type="AlphaFoldDB" id="A0A369BXU6"/>
<dbReference type="InterPro" id="IPR027057">
    <property type="entry name" value="CAXX_Prtase_1"/>
</dbReference>
<keyword evidence="2 13" id="KW-0645">Protease</keyword>
<evidence type="ECO:0000256" key="11">
    <source>
        <dbReference type="PIRSR" id="PIRSR627057-1"/>
    </source>
</evidence>
<keyword evidence="4 12" id="KW-0479">Metal-binding</keyword>
<comment type="cofactor">
    <cofactor evidence="12 13">
        <name>Zn(2+)</name>
        <dbReference type="ChEBI" id="CHEBI:29105"/>
    </cofactor>
    <text evidence="12 13">Binds 1 zinc ion per subunit.</text>
</comment>
<feature type="transmembrane region" description="Helical" evidence="14">
    <location>
        <begin position="328"/>
        <end position="351"/>
    </location>
</feature>
<evidence type="ECO:0000256" key="9">
    <source>
        <dbReference type="ARBA" id="ARBA00023049"/>
    </source>
</evidence>
<dbReference type="GO" id="GO:0071586">
    <property type="term" value="P:CAAX-box protein processing"/>
    <property type="evidence" value="ECO:0007669"/>
    <property type="project" value="InterPro"/>
</dbReference>
<feature type="binding site" evidence="12">
    <location>
        <position position="355"/>
    </location>
    <ligand>
        <name>Zn(2+)</name>
        <dbReference type="ChEBI" id="CHEBI:29105"/>
        <note>catalytic</note>
    </ligand>
</feature>
<keyword evidence="7 12" id="KW-0862">Zinc</keyword>
<dbReference type="OrthoDB" id="9781930at2"/>
<evidence type="ECO:0000259" key="16">
    <source>
        <dbReference type="Pfam" id="PF16491"/>
    </source>
</evidence>
<dbReference type="InterPro" id="IPR032456">
    <property type="entry name" value="Peptidase_M48_N"/>
</dbReference>
<dbReference type="EMBL" id="QPJY01000011">
    <property type="protein sequence ID" value="RCX26151.1"/>
    <property type="molecule type" value="Genomic_DNA"/>
</dbReference>
<feature type="transmembrane region" description="Helical" evidence="14">
    <location>
        <begin position="6"/>
        <end position="22"/>
    </location>
</feature>
<dbReference type="Proteomes" id="UP000252707">
    <property type="component" value="Unassembled WGS sequence"/>
</dbReference>
<dbReference type="FunFam" id="3.30.2010.10:FF:000002">
    <property type="entry name" value="CAAX prenyl protease"/>
    <property type="match status" value="1"/>
</dbReference>
<feature type="binding site" evidence="12">
    <location>
        <position position="277"/>
    </location>
    <ligand>
        <name>Zn(2+)</name>
        <dbReference type="ChEBI" id="CHEBI:29105"/>
        <note>catalytic</note>
    </ligand>
</feature>
<protein>
    <submittedName>
        <fullName evidence="17">STE24 endopeptidase</fullName>
    </submittedName>
</protein>
<keyword evidence="9 13" id="KW-0482">Metalloprotease</keyword>
<evidence type="ECO:0000256" key="7">
    <source>
        <dbReference type="ARBA" id="ARBA00022833"/>
    </source>
</evidence>
<evidence type="ECO:0000256" key="1">
    <source>
        <dbReference type="ARBA" id="ARBA00004477"/>
    </source>
</evidence>
<feature type="transmembrane region" description="Helical" evidence="14">
    <location>
        <begin position="150"/>
        <end position="169"/>
    </location>
</feature>
<evidence type="ECO:0000256" key="4">
    <source>
        <dbReference type="ARBA" id="ARBA00022723"/>
    </source>
</evidence>
<evidence type="ECO:0000256" key="13">
    <source>
        <dbReference type="RuleBase" id="RU003983"/>
    </source>
</evidence>
<evidence type="ECO:0000256" key="10">
    <source>
        <dbReference type="ARBA" id="ARBA00023136"/>
    </source>
</evidence>
<comment type="caution">
    <text evidence="17">The sequence shown here is derived from an EMBL/GenBank/DDBJ whole genome shotgun (WGS) entry which is preliminary data.</text>
</comment>
<evidence type="ECO:0000256" key="2">
    <source>
        <dbReference type="ARBA" id="ARBA00022670"/>
    </source>
</evidence>
<evidence type="ECO:0000256" key="5">
    <source>
        <dbReference type="ARBA" id="ARBA00022801"/>
    </source>
</evidence>
<evidence type="ECO:0000259" key="15">
    <source>
        <dbReference type="Pfam" id="PF01435"/>
    </source>
</evidence>
<keyword evidence="8 14" id="KW-1133">Transmembrane helix</keyword>
<evidence type="ECO:0000313" key="18">
    <source>
        <dbReference type="Proteomes" id="UP000252707"/>
    </source>
</evidence>
<reference evidence="17 18" key="1">
    <citation type="submission" date="2018-07" db="EMBL/GenBank/DDBJ databases">
        <title>Genomic Encyclopedia of Type Strains, Phase IV (KMG-IV): sequencing the most valuable type-strain genomes for metagenomic binning, comparative biology and taxonomic classification.</title>
        <authorList>
            <person name="Goeker M."/>
        </authorList>
    </citation>
    <scope>NUCLEOTIDE SEQUENCE [LARGE SCALE GENOMIC DNA]</scope>
    <source>
        <strain evidence="17 18">DSM 26407</strain>
    </source>
</reference>
<organism evidence="17 18">
    <name type="scientific">Thioalbus denitrificans</name>
    <dbReference type="NCBI Taxonomy" id="547122"/>
    <lineage>
        <taxon>Bacteria</taxon>
        <taxon>Pseudomonadati</taxon>
        <taxon>Pseudomonadota</taxon>
        <taxon>Gammaproteobacteria</taxon>
        <taxon>Chromatiales</taxon>
        <taxon>Ectothiorhodospiraceae</taxon>
        <taxon>Thioalbus</taxon>
    </lineage>
</organism>
<dbReference type="RefSeq" id="WP_114280835.1">
    <property type="nucleotide sequence ID" value="NZ_QPJY01000011.1"/>
</dbReference>
<name>A0A369BXU6_9GAMM</name>
<dbReference type="Pfam" id="PF16491">
    <property type="entry name" value="Peptidase_M48_N"/>
    <property type="match status" value="1"/>
</dbReference>
<evidence type="ECO:0000256" key="12">
    <source>
        <dbReference type="PIRSR" id="PIRSR627057-2"/>
    </source>
</evidence>
<feature type="domain" description="CAAX prenyl protease 1 N-terminal" evidence="16">
    <location>
        <begin position="29"/>
        <end position="204"/>
    </location>
</feature>
<dbReference type="GO" id="GO:0004222">
    <property type="term" value="F:metalloendopeptidase activity"/>
    <property type="evidence" value="ECO:0007669"/>
    <property type="project" value="InterPro"/>
</dbReference>
<dbReference type="CDD" id="cd07343">
    <property type="entry name" value="M48A_Zmpste24p_like"/>
    <property type="match status" value="1"/>
</dbReference>
<feature type="domain" description="Peptidase M48" evidence="15">
    <location>
        <begin position="208"/>
        <end position="411"/>
    </location>
</feature>
<keyword evidence="6" id="KW-0256">Endoplasmic reticulum</keyword>
<feature type="active site" description="Proton donor" evidence="11">
    <location>
        <position position="359"/>
    </location>
</feature>
<evidence type="ECO:0000256" key="3">
    <source>
        <dbReference type="ARBA" id="ARBA00022692"/>
    </source>
</evidence>
<feature type="transmembrane region" description="Helical" evidence="14">
    <location>
        <begin position="96"/>
        <end position="116"/>
    </location>
</feature>
<keyword evidence="3 14" id="KW-0812">Transmembrane</keyword>
<feature type="binding site" evidence="12">
    <location>
        <position position="281"/>
    </location>
    <ligand>
        <name>Zn(2+)</name>
        <dbReference type="ChEBI" id="CHEBI:29105"/>
        <note>catalytic</note>
    </ligand>
</feature>
<evidence type="ECO:0000256" key="8">
    <source>
        <dbReference type="ARBA" id="ARBA00022989"/>
    </source>
</evidence>
<feature type="active site" evidence="11">
    <location>
        <position position="278"/>
    </location>
</feature>
<accession>A0A369BXU6</accession>
<comment type="similarity">
    <text evidence="13">Belongs to the peptidase M48 family.</text>
</comment>
<comment type="subcellular location">
    <subcellularLocation>
        <location evidence="1">Endoplasmic reticulum membrane</location>
        <topology evidence="1">Multi-pass membrane protein</topology>
    </subcellularLocation>
</comment>
<feature type="transmembrane region" description="Helical" evidence="14">
    <location>
        <begin position="175"/>
        <end position="198"/>
    </location>
</feature>
<dbReference type="Gene3D" id="3.30.2010.10">
    <property type="entry name" value="Metalloproteases ('zincins'), catalytic domain"/>
    <property type="match status" value="1"/>
</dbReference>
<keyword evidence="10 14" id="KW-0472">Membrane</keyword>
<feature type="transmembrane region" description="Helical" evidence="14">
    <location>
        <begin position="291"/>
        <end position="308"/>
    </location>
</feature>
<proteinExistence type="inferred from homology"/>